<accession>A0ACB6Z5E5</accession>
<evidence type="ECO:0000313" key="1">
    <source>
        <dbReference type="EMBL" id="KAF9644890.1"/>
    </source>
</evidence>
<comment type="caution">
    <text evidence="1">The sequence shown here is derived from an EMBL/GenBank/DDBJ whole genome shotgun (WGS) entry which is preliminary data.</text>
</comment>
<evidence type="ECO:0000313" key="2">
    <source>
        <dbReference type="Proteomes" id="UP000886501"/>
    </source>
</evidence>
<proteinExistence type="predicted"/>
<sequence>MALINQPRVWSTVFITHKDRRSFIEACLERSQSVALDVTVEASRRGRVRPDCTCDSGGRGRLIPSERIPCEWHFQFEPLAETKHSNRIRALDINFDGEWAPSTERVRFALGSCRFFTSSFPQLVTLTWKNEETNHADHIFSVPPFLPTLRSLTYMGGWSSLITQVNNLTSFVFDGDARPWGTSAEAFRLFMRNNRSLESLHLRWIDFEGEAKGPPANLSNLKSFNIGLPVKKLSTIIRVPAFQRLSSLRISSEDAETYTIFATGDGITFTAECFLRDFAETWEDLTGYAKPVIRHVRLYDGPDFVDHCCSDNTTVVLLMMDAQTLEVGCNYLMGWYTSFWEDLKQLGAQLKTIRFEVSGDMEPCPDDGFMHEDWDDEIWDSIEDLVKYRFDRGRPFSTIERLVVSESERENRLQAYVWRCFYGSRKLGQYVRSV</sequence>
<dbReference type="Proteomes" id="UP000886501">
    <property type="component" value="Unassembled WGS sequence"/>
</dbReference>
<reference evidence="1" key="2">
    <citation type="journal article" date="2020" name="Nat. Commun.">
        <title>Large-scale genome sequencing of mycorrhizal fungi provides insights into the early evolution of symbiotic traits.</title>
        <authorList>
            <person name="Miyauchi S."/>
            <person name="Kiss E."/>
            <person name="Kuo A."/>
            <person name="Drula E."/>
            <person name="Kohler A."/>
            <person name="Sanchez-Garcia M."/>
            <person name="Morin E."/>
            <person name="Andreopoulos B."/>
            <person name="Barry K.W."/>
            <person name="Bonito G."/>
            <person name="Buee M."/>
            <person name="Carver A."/>
            <person name="Chen C."/>
            <person name="Cichocki N."/>
            <person name="Clum A."/>
            <person name="Culley D."/>
            <person name="Crous P.W."/>
            <person name="Fauchery L."/>
            <person name="Girlanda M."/>
            <person name="Hayes R.D."/>
            <person name="Keri Z."/>
            <person name="LaButti K."/>
            <person name="Lipzen A."/>
            <person name="Lombard V."/>
            <person name="Magnuson J."/>
            <person name="Maillard F."/>
            <person name="Murat C."/>
            <person name="Nolan M."/>
            <person name="Ohm R.A."/>
            <person name="Pangilinan J."/>
            <person name="Pereira M.F."/>
            <person name="Perotto S."/>
            <person name="Peter M."/>
            <person name="Pfister S."/>
            <person name="Riley R."/>
            <person name="Sitrit Y."/>
            <person name="Stielow J.B."/>
            <person name="Szollosi G."/>
            <person name="Zifcakova L."/>
            <person name="Stursova M."/>
            <person name="Spatafora J.W."/>
            <person name="Tedersoo L."/>
            <person name="Vaario L.M."/>
            <person name="Yamada A."/>
            <person name="Yan M."/>
            <person name="Wang P."/>
            <person name="Xu J."/>
            <person name="Bruns T."/>
            <person name="Baldrian P."/>
            <person name="Vilgalys R."/>
            <person name="Dunand C."/>
            <person name="Henrissat B."/>
            <person name="Grigoriev I.V."/>
            <person name="Hibbett D."/>
            <person name="Nagy L.G."/>
            <person name="Martin F.M."/>
        </authorList>
    </citation>
    <scope>NUCLEOTIDE SEQUENCE</scope>
    <source>
        <strain evidence="1">P2</strain>
    </source>
</reference>
<keyword evidence="2" id="KW-1185">Reference proteome</keyword>
<dbReference type="EMBL" id="MU118114">
    <property type="protein sequence ID" value="KAF9644890.1"/>
    <property type="molecule type" value="Genomic_DNA"/>
</dbReference>
<gene>
    <name evidence="1" type="ORF">BDM02DRAFT_829537</name>
</gene>
<name>A0ACB6Z5E5_THEGA</name>
<reference evidence="1" key="1">
    <citation type="submission" date="2019-10" db="EMBL/GenBank/DDBJ databases">
        <authorList>
            <consortium name="DOE Joint Genome Institute"/>
            <person name="Kuo A."/>
            <person name="Miyauchi S."/>
            <person name="Kiss E."/>
            <person name="Drula E."/>
            <person name="Kohler A."/>
            <person name="Sanchez-Garcia M."/>
            <person name="Andreopoulos B."/>
            <person name="Barry K.W."/>
            <person name="Bonito G."/>
            <person name="Buee M."/>
            <person name="Carver A."/>
            <person name="Chen C."/>
            <person name="Cichocki N."/>
            <person name="Clum A."/>
            <person name="Culley D."/>
            <person name="Crous P.W."/>
            <person name="Fauchery L."/>
            <person name="Girlanda M."/>
            <person name="Hayes R."/>
            <person name="Keri Z."/>
            <person name="Labutti K."/>
            <person name="Lipzen A."/>
            <person name="Lombard V."/>
            <person name="Magnuson J."/>
            <person name="Maillard F."/>
            <person name="Morin E."/>
            <person name="Murat C."/>
            <person name="Nolan M."/>
            <person name="Ohm R."/>
            <person name="Pangilinan J."/>
            <person name="Pereira M."/>
            <person name="Perotto S."/>
            <person name="Peter M."/>
            <person name="Riley R."/>
            <person name="Sitrit Y."/>
            <person name="Stielow B."/>
            <person name="Szollosi G."/>
            <person name="Zifcakova L."/>
            <person name="Stursova M."/>
            <person name="Spatafora J.W."/>
            <person name="Tedersoo L."/>
            <person name="Vaario L.-M."/>
            <person name="Yamada A."/>
            <person name="Yan M."/>
            <person name="Wang P."/>
            <person name="Xu J."/>
            <person name="Bruns T."/>
            <person name="Baldrian P."/>
            <person name="Vilgalys R."/>
            <person name="Henrissat B."/>
            <person name="Grigoriev I.V."/>
            <person name="Hibbett D."/>
            <person name="Nagy L.G."/>
            <person name="Martin F.M."/>
        </authorList>
    </citation>
    <scope>NUCLEOTIDE SEQUENCE</scope>
    <source>
        <strain evidence="1">P2</strain>
    </source>
</reference>
<organism evidence="1 2">
    <name type="scientific">Thelephora ganbajun</name>
    <name type="common">Ganba fungus</name>
    <dbReference type="NCBI Taxonomy" id="370292"/>
    <lineage>
        <taxon>Eukaryota</taxon>
        <taxon>Fungi</taxon>
        <taxon>Dikarya</taxon>
        <taxon>Basidiomycota</taxon>
        <taxon>Agaricomycotina</taxon>
        <taxon>Agaricomycetes</taxon>
        <taxon>Thelephorales</taxon>
        <taxon>Thelephoraceae</taxon>
        <taxon>Thelephora</taxon>
    </lineage>
</organism>
<protein>
    <submittedName>
        <fullName evidence="1">Uncharacterized protein</fullName>
    </submittedName>
</protein>